<name>W4VQ09_9BACI</name>
<dbReference type="Proteomes" id="UP000019102">
    <property type="component" value="Unassembled WGS sequence"/>
</dbReference>
<proteinExistence type="predicted"/>
<organism evidence="1 2">
    <name type="scientific">Gracilibacillus boraciitolerans JCM 21714</name>
    <dbReference type="NCBI Taxonomy" id="1298598"/>
    <lineage>
        <taxon>Bacteria</taxon>
        <taxon>Bacillati</taxon>
        <taxon>Bacillota</taxon>
        <taxon>Bacilli</taxon>
        <taxon>Bacillales</taxon>
        <taxon>Bacillaceae</taxon>
        <taxon>Gracilibacillus</taxon>
    </lineage>
</organism>
<gene>
    <name evidence="1" type="ORF">JCM21714_4044</name>
</gene>
<accession>W4VQ09</accession>
<keyword evidence="2" id="KW-1185">Reference proteome</keyword>
<dbReference type="EMBL" id="BAVS01000032">
    <property type="protein sequence ID" value="GAE94849.1"/>
    <property type="molecule type" value="Genomic_DNA"/>
</dbReference>
<dbReference type="RefSeq" id="WP_235182932.1">
    <property type="nucleotide sequence ID" value="NZ_BAVS01000032.1"/>
</dbReference>
<dbReference type="AlphaFoldDB" id="W4VQ09"/>
<evidence type="ECO:0000313" key="1">
    <source>
        <dbReference type="EMBL" id="GAE94849.1"/>
    </source>
</evidence>
<reference evidence="1 2" key="1">
    <citation type="journal article" date="2014" name="Genome Announc.">
        <title>Draft Genome Sequence of the Boron-Tolerant and Moderately Halotolerant Bacterium Gracilibacillus boraciitolerans JCM 21714T.</title>
        <authorList>
            <person name="Ahmed I."/>
            <person name="Oshima K."/>
            <person name="Suda W."/>
            <person name="Kitamura K."/>
            <person name="Iida T."/>
            <person name="Ohmori Y."/>
            <person name="Fujiwara T."/>
            <person name="Hattori M."/>
            <person name="Ohkuma M."/>
        </authorList>
    </citation>
    <scope>NUCLEOTIDE SEQUENCE [LARGE SCALE GENOMIC DNA]</scope>
    <source>
        <strain evidence="1 2">JCM 21714</strain>
    </source>
</reference>
<dbReference type="eggNOG" id="ENOG5032WMX">
    <property type="taxonomic scope" value="Bacteria"/>
</dbReference>
<sequence>MVYEQNKDKNFEILSVAVDGQGPEVVKPYVEGTTFPRYIRYPEKFGSEIDFDWQKEQLKKEKEEEEQRRNQGLVCGPDGCFIPS</sequence>
<protein>
    <submittedName>
        <fullName evidence="1">Uncharacterized protein</fullName>
    </submittedName>
</protein>
<evidence type="ECO:0000313" key="2">
    <source>
        <dbReference type="Proteomes" id="UP000019102"/>
    </source>
</evidence>
<comment type="caution">
    <text evidence="1">The sequence shown here is derived from an EMBL/GenBank/DDBJ whole genome shotgun (WGS) entry which is preliminary data.</text>
</comment>